<dbReference type="EMBL" id="LSBA01000005">
    <property type="protein sequence ID" value="KXZ22381.1"/>
    <property type="molecule type" value="Genomic_DNA"/>
</dbReference>
<name>A0A150FAP6_9BACI</name>
<dbReference type="AlphaFoldDB" id="A0A150FAP6"/>
<dbReference type="RefSeq" id="WP_061520724.1">
    <property type="nucleotide sequence ID" value="NZ_JARLZY010000019.1"/>
</dbReference>
<evidence type="ECO:0000259" key="1">
    <source>
        <dbReference type="PROSITE" id="PS51534"/>
    </source>
</evidence>
<keyword evidence="3" id="KW-1185">Reference proteome</keyword>
<dbReference type="Pfam" id="PF08357">
    <property type="entry name" value="SEFIR"/>
    <property type="match status" value="1"/>
</dbReference>
<dbReference type="Gene3D" id="3.40.50.10140">
    <property type="entry name" value="Toll/interleukin-1 receptor homology (TIR) domain"/>
    <property type="match status" value="1"/>
</dbReference>
<sequence length="473" mass="55610">MNKKAIKRPKVFISYCWTSEQHEEWVLDLAIRLSEGDGIEVILDKWDLKEGQDKYAFMESMVTSKEIDRVLIICDSGYQNKADNRTGGVGDETQIITPNVYSDTKQEKFIPIIAERDEKGNAFIPAYVKNRIYIELSNEETFEENYEKLIRNIMKAPKYKKPPLGELPLYLFDEEINHFKTKNIIRKMRNALEKNPSRISFLSEEFIEAFVESLKGLQIQNEKIENNQIDDLIKEGIDKSLPLKDDFINYLKVLIEADKVDSDALAELFERIYVFTEIQKGMDHCHPEQFDHFKFILHEIVIYTFTLLFKYKMYSIIADLLDMEYNLSFRGSSENLTAFRFYITSLDKRNKKLKLNRVSYHSELLMQRSNDLRDELIVADVLLFHLLRMRSVNFDWFPITYIHNLFHLNIKFLSKLKSEKFARKNLSVFGVDTIEELKNKIKNFGRPVSFQSTFDSAPIPSQFIKPEDIATKP</sequence>
<dbReference type="InterPro" id="IPR013568">
    <property type="entry name" value="SEFIR_dom"/>
</dbReference>
<evidence type="ECO:0000313" key="3">
    <source>
        <dbReference type="Proteomes" id="UP000075430"/>
    </source>
</evidence>
<protein>
    <recommendedName>
        <fullName evidence="1">SEFIR domain-containing protein</fullName>
    </recommendedName>
</protein>
<proteinExistence type="predicted"/>
<gene>
    <name evidence="2" type="ORF">AXI58_10345</name>
</gene>
<dbReference type="Proteomes" id="UP000075430">
    <property type="component" value="Unassembled WGS sequence"/>
</dbReference>
<organism evidence="2 3">
    <name type="scientific">Bacillus nakamurai</name>
    <dbReference type="NCBI Taxonomy" id="1793963"/>
    <lineage>
        <taxon>Bacteria</taxon>
        <taxon>Bacillati</taxon>
        <taxon>Bacillota</taxon>
        <taxon>Bacilli</taxon>
        <taxon>Bacillales</taxon>
        <taxon>Bacillaceae</taxon>
        <taxon>Bacillus</taxon>
    </lineage>
</organism>
<dbReference type="InterPro" id="IPR035897">
    <property type="entry name" value="Toll_tir_struct_dom_sf"/>
</dbReference>
<dbReference type="STRING" id="1793963.AXI58_10345"/>
<feature type="domain" description="SEFIR" evidence="1">
    <location>
        <begin position="8"/>
        <end position="145"/>
    </location>
</feature>
<reference evidence="3" key="1">
    <citation type="submission" date="2016-02" db="EMBL/GenBank/DDBJ databases">
        <authorList>
            <person name="Dunlap C."/>
        </authorList>
    </citation>
    <scope>NUCLEOTIDE SEQUENCE [LARGE SCALE GENOMIC DNA]</scope>
    <source>
        <strain evidence="3">NRRL B-41092</strain>
    </source>
</reference>
<comment type="caution">
    <text evidence="2">The sequence shown here is derived from an EMBL/GenBank/DDBJ whole genome shotgun (WGS) entry which is preliminary data.</text>
</comment>
<dbReference type="PROSITE" id="PS51534">
    <property type="entry name" value="SEFIR"/>
    <property type="match status" value="1"/>
</dbReference>
<dbReference type="OrthoDB" id="5149141at2"/>
<evidence type="ECO:0000313" key="2">
    <source>
        <dbReference type="EMBL" id="KXZ22381.1"/>
    </source>
</evidence>
<dbReference type="SUPFAM" id="SSF52200">
    <property type="entry name" value="Toll/Interleukin receptor TIR domain"/>
    <property type="match status" value="1"/>
</dbReference>
<accession>A0A150FAP6</accession>